<evidence type="ECO:0000259" key="4">
    <source>
        <dbReference type="PROSITE" id="PS50022"/>
    </source>
</evidence>
<sequence>MTSESSVLTNPQAGFWGAYKEAPNKQRGWLQLDAGRKVKLLGWKLQVQSPCSQAHEGSYLLSVSDDGQTWHQVPKQATWKEFDRRVMPLLAGWGTPGGMPAAYWNDQVAPILREAHLEITHKDQVYSAQECIATARYFRLTPQANIAQDAKQIRFGLIILDDGGEHTVGPRRVRDLSPLHIAAKAGDTEMMAKLLHHGADPEMLAGIWKPFADKDFSRGWTALQLAATAASLEAVQMLVDRGAKVHEDQFEVPMGKAGDLVAGFLQTNGSKPVTRTAAN</sequence>
<evidence type="ECO:0000256" key="3">
    <source>
        <dbReference type="PROSITE-ProRule" id="PRU00023"/>
    </source>
</evidence>
<dbReference type="PROSITE" id="PS50088">
    <property type="entry name" value="ANK_REPEAT"/>
    <property type="match status" value="2"/>
</dbReference>
<dbReference type="PANTHER" id="PTHR24178:SF9">
    <property type="entry name" value="ANK_REP_REGION DOMAIN-CONTAINING PROTEIN"/>
    <property type="match status" value="1"/>
</dbReference>
<dbReference type="Gene3D" id="1.25.40.20">
    <property type="entry name" value="Ankyrin repeat-containing domain"/>
    <property type="match status" value="1"/>
</dbReference>
<evidence type="ECO:0000256" key="1">
    <source>
        <dbReference type="ARBA" id="ARBA00022737"/>
    </source>
</evidence>
<evidence type="ECO:0000256" key="2">
    <source>
        <dbReference type="ARBA" id="ARBA00023043"/>
    </source>
</evidence>
<dbReference type="SUPFAM" id="SSF49785">
    <property type="entry name" value="Galactose-binding domain-like"/>
    <property type="match status" value="1"/>
</dbReference>
<dbReference type="InterPro" id="IPR002110">
    <property type="entry name" value="Ankyrin_rpt"/>
</dbReference>
<dbReference type="Pfam" id="PF12796">
    <property type="entry name" value="Ank_2"/>
    <property type="match status" value="1"/>
</dbReference>
<feature type="domain" description="F5/8 type C" evidence="4">
    <location>
        <begin position="1"/>
        <end position="73"/>
    </location>
</feature>
<feature type="repeat" description="ANK" evidence="3">
    <location>
        <begin position="218"/>
        <end position="250"/>
    </location>
</feature>
<organism evidence="5">
    <name type="scientific">Haptolina brevifila</name>
    <dbReference type="NCBI Taxonomy" id="156173"/>
    <lineage>
        <taxon>Eukaryota</taxon>
        <taxon>Haptista</taxon>
        <taxon>Haptophyta</taxon>
        <taxon>Prymnesiophyceae</taxon>
        <taxon>Prymnesiales</taxon>
        <taxon>Prymnesiaceae</taxon>
        <taxon>Haptolina</taxon>
    </lineage>
</organism>
<accession>A0A7S2G3S8</accession>
<feature type="repeat" description="ANK" evidence="3">
    <location>
        <begin position="174"/>
        <end position="206"/>
    </location>
</feature>
<proteinExistence type="predicted"/>
<keyword evidence="1" id="KW-0677">Repeat</keyword>
<evidence type="ECO:0000313" key="5">
    <source>
        <dbReference type="EMBL" id="CAD9428788.1"/>
    </source>
</evidence>
<dbReference type="PROSITE" id="PS50022">
    <property type="entry name" value="FA58C_3"/>
    <property type="match status" value="1"/>
</dbReference>
<dbReference type="Pfam" id="PF00754">
    <property type="entry name" value="F5_F8_type_C"/>
    <property type="match status" value="1"/>
</dbReference>
<dbReference type="SUPFAM" id="SSF48403">
    <property type="entry name" value="Ankyrin repeat"/>
    <property type="match status" value="1"/>
</dbReference>
<gene>
    <name evidence="5" type="ORF">CBRE1094_LOCUS9715</name>
</gene>
<dbReference type="EMBL" id="HBGU01017934">
    <property type="protein sequence ID" value="CAD9428788.1"/>
    <property type="molecule type" value="Transcribed_RNA"/>
</dbReference>
<dbReference type="AlphaFoldDB" id="A0A7S2G3S8"/>
<dbReference type="SMART" id="SM00248">
    <property type="entry name" value="ANK"/>
    <property type="match status" value="2"/>
</dbReference>
<dbReference type="InterPro" id="IPR000421">
    <property type="entry name" value="FA58C"/>
</dbReference>
<protein>
    <recommendedName>
        <fullName evidence="4">F5/8 type C domain-containing protein</fullName>
    </recommendedName>
</protein>
<dbReference type="PROSITE" id="PS50297">
    <property type="entry name" value="ANK_REP_REGION"/>
    <property type="match status" value="2"/>
</dbReference>
<dbReference type="InterPro" id="IPR036770">
    <property type="entry name" value="Ankyrin_rpt-contain_sf"/>
</dbReference>
<name>A0A7S2G3S8_9EUKA</name>
<dbReference type="Gene3D" id="2.60.120.260">
    <property type="entry name" value="Galactose-binding domain-like"/>
    <property type="match status" value="1"/>
</dbReference>
<dbReference type="PANTHER" id="PTHR24178">
    <property type="entry name" value="MOLTING PROTEIN MLT-4"/>
    <property type="match status" value="1"/>
</dbReference>
<dbReference type="InterPro" id="IPR008979">
    <property type="entry name" value="Galactose-bd-like_sf"/>
</dbReference>
<reference evidence="5" key="1">
    <citation type="submission" date="2021-01" db="EMBL/GenBank/DDBJ databases">
        <authorList>
            <person name="Corre E."/>
            <person name="Pelletier E."/>
            <person name="Niang G."/>
            <person name="Scheremetjew M."/>
            <person name="Finn R."/>
            <person name="Kale V."/>
            <person name="Holt S."/>
            <person name="Cochrane G."/>
            <person name="Meng A."/>
            <person name="Brown T."/>
            <person name="Cohen L."/>
        </authorList>
    </citation>
    <scope>NUCLEOTIDE SEQUENCE</scope>
    <source>
        <strain evidence="5">UTEX LB 985</strain>
    </source>
</reference>
<keyword evidence="2 3" id="KW-0040">ANK repeat</keyword>